<feature type="domain" description="GAF" evidence="3">
    <location>
        <begin position="340"/>
        <end position="491"/>
    </location>
</feature>
<dbReference type="AlphaFoldDB" id="A0A545AF31"/>
<sequence>MTRRTKQHLSTVSMYRRRYRAQISDPRTVWWGLRRFDPPGPKSTTSSKRRRGASDPCWTPTTPSAVRPLRPYASATDDETCRACSTVPRHFLRSADRVGCHTGGCCAPVGAPAVTDDYASNDPAVGGLSTAAHLAALRDTGLAAAPDAALDRFAGLVRKILGIPLVLVSLIDGERQIFPGAAGLSWAQAAERQEPGSHSFGRQVTVSGRPLVISDARHRPGSAVNPKAHNLTVVAFAGMPLTDDRGQVLGALCAIDNQPRAWSARDLDLLADLAASCSSELQLRITARRAELDSQRSADASAARRDAQAQADRLAGDVDTALRHSRVLLGASETLQGARTVDDVVHAVADLVRGDLAPTHVGIMLLDTVGGQLNLVTAMPLPADQAERWTTVPADSDQSAARAVRERRPLFFRDRDDFEASFPGQIGDLDRIGWQALVCAPLLGSDGPLGTLRIAWGHPQRLDVGERAVVLSLAGYVTQALERAQHLHDRTTVAETLQRAMLTELPAAPPYQLAARYQPASRVEKVGGDWYDAVALPANRIALVIGDVTGHDIGAAAQMGQLRSMLRAYLVDREADPADVLQRLDAANHTVGDRTLATALVAVVEPRSVIESDGEHGWKGDRDRTSGLSHVVRWSTAGHPPPILLNTDGSTRLLTATGLILGVRPKTRRAAHSLPLPTEGTLLLYTDGLVESRTAPLDEGIARLRQFLALYGHLPLDNLLDALLTRHLPDTHHDDVAILALRTP</sequence>
<evidence type="ECO:0000313" key="5">
    <source>
        <dbReference type="EMBL" id="TQS39946.1"/>
    </source>
</evidence>
<dbReference type="PANTHER" id="PTHR43156">
    <property type="entry name" value="STAGE II SPORULATION PROTEIN E-RELATED"/>
    <property type="match status" value="1"/>
</dbReference>
<keyword evidence="6" id="KW-1185">Reference proteome</keyword>
<dbReference type="Pfam" id="PF07228">
    <property type="entry name" value="SpoIIE"/>
    <property type="match status" value="2"/>
</dbReference>
<dbReference type="InParanoid" id="A0A545AF31"/>
<proteinExistence type="predicted"/>
<dbReference type="Gene3D" id="3.60.40.10">
    <property type="entry name" value="PPM-type phosphatase domain"/>
    <property type="match status" value="1"/>
</dbReference>
<evidence type="ECO:0000256" key="1">
    <source>
        <dbReference type="ARBA" id="ARBA00022801"/>
    </source>
</evidence>
<comment type="caution">
    <text evidence="5">The sequence shown here is derived from an EMBL/GenBank/DDBJ whole genome shotgun (WGS) entry which is preliminary data.</text>
</comment>
<evidence type="ECO:0000259" key="3">
    <source>
        <dbReference type="SMART" id="SM00065"/>
    </source>
</evidence>
<dbReference type="Gene3D" id="3.30.450.40">
    <property type="match status" value="2"/>
</dbReference>
<dbReference type="InterPro" id="IPR003018">
    <property type="entry name" value="GAF"/>
</dbReference>
<reference evidence="5 6" key="1">
    <citation type="submission" date="2019-07" db="EMBL/GenBank/DDBJ databases">
        <title>Cryptosporangium phraense sp. nov., isolated from plant litter.</title>
        <authorList>
            <person name="Suriyachadkun C."/>
        </authorList>
    </citation>
    <scope>NUCLEOTIDE SEQUENCE [LARGE SCALE GENOMIC DNA]</scope>
    <source>
        <strain evidence="5 6">A-T 5661</strain>
    </source>
</reference>
<name>A0A545AF31_9ACTN</name>
<dbReference type="InterPro" id="IPR029016">
    <property type="entry name" value="GAF-like_dom_sf"/>
</dbReference>
<evidence type="ECO:0000259" key="4">
    <source>
        <dbReference type="SMART" id="SM00331"/>
    </source>
</evidence>
<dbReference type="GO" id="GO:0016791">
    <property type="term" value="F:phosphatase activity"/>
    <property type="evidence" value="ECO:0007669"/>
    <property type="project" value="TreeGrafter"/>
</dbReference>
<dbReference type="OrthoDB" id="118142at2"/>
<dbReference type="SUPFAM" id="SSF81606">
    <property type="entry name" value="PP2C-like"/>
    <property type="match status" value="1"/>
</dbReference>
<dbReference type="SUPFAM" id="SSF55781">
    <property type="entry name" value="GAF domain-like"/>
    <property type="match status" value="2"/>
</dbReference>
<feature type="domain" description="GAF" evidence="3">
    <location>
        <begin position="145"/>
        <end position="291"/>
    </location>
</feature>
<dbReference type="InterPro" id="IPR052016">
    <property type="entry name" value="Bact_Sigma-Reg"/>
</dbReference>
<dbReference type="Proteomes" id="UP000317982">
    <property type="component" value="Unassembled WGS sequence"/>
</dbReference>
<dbReference type="SMART" id="SM00331">
    <property type="entry name" value="PP2C_SIG"/>
    <property type="match status" value="1"/>
</dbReference>
<keyword evidence="1" id="KW-0378">Hydrolase</keyword>
<accession>A0A545AF31</accession>
<feature type="domain" description="PPM-type phosphatase" evidence="4">
    <location>
        <begin position="508"/>
        <end position="743"/>
    </location>
</feature>
<feature type="region of interest" description="Disordered" evidence="2">
    <location>
        <begin position="31"/>
        <end position="62"/>
    </location>
</feature>
<protein>
    <submittedName>
        <fullName evidence="5">SpoIIE family protein phosphatase</fullName>
    </submittedName>
</protein>
<dbReference type="Pfam" id="PF01590">
    <property type="entry name" value="GAF"/>
    <property type="match status" value="1"/>
</dbReference>
<evidence type="ECO:0000313" key="6">
    <source>
        <dbReference type="Proteomes" id="UP000317982"/>
    </source>
</evidence>
<dbReference type="Pfam" id="PF13185">
    <property type="entry name" value="GAF_2"/>
    <property type="match status" value="1"/>
</dbReference>
<gene>
    <name evidence="5" type="ORF">FL583_37315</name>
</gene>
<dbReference type="InterPro" id="IPR001932">
    <property type="entry name" value="PPM-type_phosphatase-like_dom"/>
</dbReference>
<evidence type="ECO:0000256" key="2">
    <source>
        <dbReference type="SAM" id="MobiDB-lite"/>
    </source>
</evidence>
<dbReference type="InterPro" id="IPR036457">
    <property type="entry name" value="PPM-type-like_dom_sf"/>
</dbReference>
<dbReference type="SMART" id="SM00065">
    <property type="entry name" value="GAF"/>
    <property type="match status" value="2"/>
</dbReference>
<dbReference type="EMBL" id="VIRS01000051">
    <property type="protein sequence ID" value="TQS39946.1"/>
    <property type="molecule type" value="Genomic_DNA"/>
</dbReference>
<dbReference type="PANTHER" id="PTHR43156:SF2">
    <property type="entry name" value="STAGE II SPORULATION PROTEIN E"/>
    <property type="match status" value="1"/>
</dbReference>
<organism evidence="5 6">
    <name type="scientific">Cryptosporangium phraense</name>
    <dbReference type="NCBI Taxonomy" id="2593070"/>
    <lineage>
        <taxon>Bacteria</taxon>
        <taxon>Bacillati</taxon>
        <taxon>Actinomycetota</taxon>
        <taxon>Actinomycetes</taxon>
        <taxon>Cryptosporangiales</taxon>
        <taxon>Cryptosporangiaceae</taxon>
        <taxon>Cryptosporangium</taxon>
    </lineage>
</organism>